<evidence type="ECO:0000313" key="3">
    <source>
        <dbReference type="Proteomes" id="UP001194468"/>
    </source>
</evidence>
<proteinExistence type="predicted"/>
<dbReference type="AlphaFoldDB" id="A0AAD4BKR8"/>
<organism evidence="2 3">
    <name type="scientific">Boletus edulis BED1</name>
    <dbReference type="NCBI Taxonomy" id="1328754"/>
    <lineage>
        <taxon>Eukaryota</taxon>
        <taxon>Fungi</taxon>
        <taxon>Dikarya</taxon>
        <taxon>Basidiomycota</taxon>
        <taxon>Agaricomycotina</taxon>
        <taxon>Agaricomycetes</taxon>
        <taxon>Agaricomycetidae</taxon>
        <taxon>Boletales</taxon>
        <taxon>Boletineae</taxon>
        <taxon>Boletaceae</taxon>
        <taxon>Boletoideae</taxon>
        <taxon>Boletus</taxon>
    </lineage>
</organism>
<dbReference type="Proteomes" id="UP001194468">
    <property type="component" value="Unassembled WGS sequence"/>
</dbReference>
<accession>A0AAD4BKR8</accession>
<reference evidence="2" key="2">
    <citation type="journal article" date="2020" name="Nat. Commun.">
        <title>Large-scale genome sequencing of mycorrhizal fungi provides insights into the early evolution of symbiotic traits.</title>
        <authorList>
            <person name="Miyauchi S."/>
            <person name="Kiss E."/>
            <person name="Kuo A."/>
            <person name="Drula E."/>
            <person name="Kohler A."/>
            <person name="Sanchez-Garcia M."/>
            <person name="Morin E."/>
            <person name="Andreopoulos B."/>
            <person name="Barry K.W."/>
            <person name="Bonito G."/>
            <person name="Buee M."/>
            <person name="Carver A."/>
            <person name="Chen C."/>
            <person name="Cichocki N."/>
            <person name="Clum A."/>
            <person name="Culley D."/>
            <person name="Crous P.W."/>
            <person name="Fauchery L."/>
            <person name="Girlanda M."/>
            <person name="Hayes R.D."/>
            <person name="Keri Z."/>
            <person name="LaButti K."/>
            <person name="Lipzen A."/>
            <person name="Lombard V."/>
            <person name="Magnuson J."/>
            <person name="Maillard F."/>
            <person name="Murat C."/>
            <person name="Nolan M."/>
            <person name="Ohm R.A."/>
            <person name="Pangilinan J."/>
            <person name="Pereira M.F."/>
            <person name="Perotto S."/>
            <person name="Peter M."/>
            <person name="Pfister S."/>
            <person name="Riley R."/>
            <person name="Sitrit Y."/>
            <person name="Stielow J.B."/>
            <person name="Szollosi G."/>
            <person name="Zifcakova L."/>
            <person name="Stursova M."/>
            <person name="Spatafora J.W."/>
            <person name="Tedersoo L."/>
            <person name="Vaario L.M."/>
            <person name="Yamada A."/>
            <person name="Yan M."/>
            <person name="Wang P."/>
            <person name="Xu J."/>
            <person name="Bruns T."/>
            <person name="Baldrian P."/>
            <person name="Vilgalys R."/>
            <person name="Dunand C."/>
            <person name="Henrissat B."/>
            <person name="Grigoriev I.V."/>
            <person name="Hibbett D."/>
            <person name="Nagy L.G."/>
            <person name="Martin F.M."/>
        </authorList>
    </citation>
    <scope>NUCLEOTIDE SEQUENCE</scope>
    <source>
        <strain evidence="2">BED1</strain>
    </source>
</reference>
<reference evidence="2" key="1">
    <citation type="submission" date="2019-10" db="EMBL/GenBank/DDBJ databases">
        <authorList>
            <consortium name="DOE Joint Genome Institute"/>
            <person name="Kuo A."/>
            <person name="Miyauchi S."/>
            <person name="Kiss E."/>
            <person name="Drula E."/>
            <person name="Kohler A."/>
            <person name="Sanchez-Garcia M."/>
            <person name="Andreopoulos B."/>
            <person name="Barry K.W."/>
            <person name="Bonito G."/>
            <person name="Buee M."/>
            <person name="Carver A."/>
            <person name="Chen C."/>
            <person name="Cichocki N."/>
            <person name="Clum A."/>
            <person name="Culley D."/>
            <person name="Crous P.W."/>
            <person name="Fauchery L."/>
            <person name="Girlanda M."/>
            <person name="Hayes R."/>
            <person name="Keri Z."/>
            <person name="LaButti K."/>
            <person name="Lipzen A."/>
            <person name="Lombard V."/>
            <person name="Magnuson J."/>
            <person name="Maillard F."/>
            <person name="Morin E."/>
            <person name="Murat C."/>
            <person name="Nolan M."/>
            <person name="Ohm R."/>
            <person name="Pangilinan J."/>
            <person name="Pereira M."/>
            <person name="Perotto S."/>
            <person name="Peter M."/>
            <person name="Riley R."/>
            <person name="Sitrit Y."/>
            <person name="Stielow B."/>
            <person name="Szollosi G."/>
            <person name="Zifcakova L."/>
            <person name="Stursova M."/>
            <person name="Spatafora J.W."/>
            <person name="Tedersoo L."/>
            <person name="Vaario L.-M."/>
            <person name="Yamada A."/>
            <person name="Yan M."/>
            <person name="Wang P."/>
            <person name="Xu J."/>
            <person name="Bruns T."/>
            <person name="Baldrian P."/>
            <person name="Vilgalys R."/>
            <person name="Henrissat B."/>
            <person name="Grigoriev I.V."/>
            <person name="Hibbett D."/>
            <person name="Nagy L.G."/>
            <person name="Martin F.M."/>
        </authorList>
    </citation>
    <scope>NUCLEOTIDE SEQUENCE</scope>
    <source>
        <strain evidence="2">BED1</strain>
    </source>
</reference>
<dbReference type="GO" id="GO:0043565">
    <property type="term" value="F:sequence-specific DNA binding"/>
    <property type="evidence" value="ECO:0007669"/>
    <property type="project" value="InterPro"/>
</dbReference>
<evidence type="ECO:0000259" key="1">
    <source>
        <dbReference type="PROSITE" id="PS50811"/>
    </source>
</evidence>
<dbReference type="GO" id="GO:0003700">
    <property type="term" value="F:DNA-binding transcription factor activity"/>
    <property type="evidence" value="ECO:0007669"/>
    <property type="project" value="InterPro"/>
</dbReference>
<keyword evidence="3" id="KW-1185">Reference proteome</keyword>
<dbReference type="PROSITE" id="PS50811">
    <property type="entry name" value="WRKY"/>
    <property type="match status" value="1"/>
</dbReference>
<comment type="caution">
    <text evidence="2">The sequence shown here is derived from an EMBL/GenBank/DDBJ whole genome shotgun (WGS) entry which is preliminary data.</text>
</comment>
<protein>
    <recommendedName>
        <fullName evidence="1">WRKY domain-containing protein</fullName>
    </recommendedName>
</protein>
<dbReference type="InterPro" id="IPR003657">
    <property type="entry name" value="WRKY_dom"/>
</dbReference>
<name>A0AAD4BKR8_BOLED</name>
<gene>
    <name evidence="2" type="ORF">L210DRAFT_3633198</name>
</gene>
<feature type="domain" description="WRKY" evidence="1">
    <location>
        <begin position="57"/>
        <end position="127"/>
    </location>
</feature>
<sequence length="133" mass="14412">MDVPHRVWGNLQTVQCGVTKPTGAKKNKVNTATSGGSILSSYLISRSNVARTRICTAWGDKARDEQRDTNKPMTVGHCDRAGLAGQRLPIVSGMAAGCDGRRGSGKTRHVPRRVIRTLTGDDDHVQPVRAMMM</sequence>
<evidence type="ECO:0000313" key="2">
    <source>
        <dbReference type="EMBL" id="KAF8433273.1"/>
    </source>
</evidence>
<dbReference type="EMBL" id="WHUW01000035">
    <property type="protein sequence ID" value="KAF8433273.1"/>
    <property type="molecule type" value="Genomic_DNA"/>
</dbReference>